<keyword evidence="1" id="KW-0732">Signal</keyword>
<dbReference type="Proteomes" id="UP001302349">
    <property type="component" value="Chromosome"/>
</dbReference>
<evidence type="ECO:0000256" key="1">
    <source>
        <dbReference type="SAM" id="SignalP"/>
    </source>
</evidence>
<protein>
    <submittedName>
        <fullName evidence="2">Alkaline phosphatase family protein</fullName>
    </submittedName>
</protein>
<dbReference type="InterPro" id="IPR002591">
    <property type="entry name" value="Phosphodiest/P_Trfase"/>
</dbReference>
<gene>
    <name evidence="2" type="ORF">RT717_20755</name>
</gene>
<proteinExistence type="predicted"/>
<evidence type="ECO:0000313" key="3">
    <source>
        <dbReference type="Proteomes" id="UP001302349"/>
    </source>
</evidence>
<name>A0ABZ0IKF5_9BACT</name>
<keyword evidence="3" id="KW-1185">Reference proteome</keyword>
<feature type="chain" id="PRO_5047313940" evidence="1">
    <location>
        <begin position="20"/>
        <end position="365"/>
    </location>
</feature>
<feature type="signal peptide" evidence="1">
    <location>
        <begin position="1"/>
        <end position="19"/>
    </location>
</feature>
<dbReference type="RefSeq" id="WP_317488269.1">
    <property type="nucleotide sequence ID" value="NZ_CP136051.1"/>
</dbReference>
<dbReference type="Pfam" id="PF01663">
    <property type="entry name" value="Phosphodiest"/>
    <property type="match status" value="1"/>
</dbReference>
<sequence>MKNTLLLIAGLAFSLGTFAQTKDLKTENVFIITFDGLRWQELYGGADAELIGDKDYVENVESLKKEFWAEDAKIRREKLFPFFWSEIAAKGQMHGNRNEGNKVNCANGMWFSYPGYNEILSGFADDNRITSNDKVPNPNKTVLEFVNNQPQYKGKVAAFGSWDVFPSIINAERSGIPVNAGFMKATGSSLTDREKFLNQLQDEIPGPWGGVRLDAFTHHFMMEYVKKNNPRLVYISYGETDDWAHDGEYDEYLHSARRTDQFIKELWLYIQSSPKYKDKTTLLITTDHGRGTVPKDTWRSHGSQVEGGGEIWMMAIGPDTPALGEVKQDGQLYQNQVAATAATLLGLKYVNTPEPGAVVGSMITK</sequence>
<dbReference type="SUPFAM" id="SSF53649">
    <property type="entry name" value="Alkaline phosphatase-like"/>
    <property type="match status" value="1"/>
</dbReference>
<reference evidence="2 3" key="1">
    <citation type="journal article" date="2023" name="Microbiol. Resour. Announc.">
        <title>Complete Genome Sequence of Imperialibacter roseus strain P4T.</title>
        <authorList>
            <person name="Tizabi D.R."/>
            <person name="Bachvaroff T."/>
            <person name="Hill R.T."/>
        </authorList>
    </citation>
    <scope>NUCLEOTIDE SEQUENCE [LARGE SCALE GENOMIC DNA]</scope>
    <source>
        <strain evidence="2 3">P4T</strain>
    </source>
</reference>
<dbReference type="InterPro" id="IPR017850">
    <property type="entry name" value="Alkaline_phosphatase_core_sf"/>
</dbReference>
<accession>A0ABZ0IKF5</accession>
<evidence type="ECO:0000313" key="2">
    <source>
        <dbReference type="EMBL" id="WOK05508.1"/>
    </source>
</evidence>
<organism evidence="2 3">
    <name type="scientific">Imperialibacter roseus</name>
    <dbReference type="NCBI Taxonomy" id="1324217"/>
    <lineage>
        <taxon>Bacteria</taxon>
        <taxon>Pseudomonadati</taxon>
        <taxon>Bacteroidota</taxon>
        <taxon>Cytophagia</taxon>
        <taxon>Cytophagales</taxon>
        <taxon>Flammeovirgaceae</taxon>
        <taxon>Imperialibacter</taxon>
    </lineage>
</organism>
<dbReference type="Gene3D" id="3.40.720.10">
    <property type="entry name" value="Alkaline Phosphatase, subunit A"/>
    <property type="match status" value="1"/>
</dbReference>
<dbReference type="EMBL" id="CP136051">
    <property type="protein sequence ID" value="WOK05508.1"/>
    <property type="molecule type" value="Genomic_DNA"/>
</dbReference>